<keyword evidence="5" id="KW-0805">Transcription regulation</keyword>
<dbReference type="InterPro" id="IPR011006">
    <property type="entry name" value="CheY-like_superfamily"/>
</dbReference>
<keyword evidence="6" id="KW-0238">DNA-binding</keyword>
<feature type="domain" description="Response regulatory" evidence="10">
    <location>
        <begin position="52"/>
        <end position="170"/>
    </location>
</feature>
<evidence type="ECO:0000313" key="11">
    <source>
        <dbReference type="EMBL" id="RIX60281.1"/>
    </source>
</evidence>
<sequence>MNMLVSFVLDSDASFLFAQGIQIFEYFHIKPYSLSCYNKNTFQERERVPIFTVLIVDDEPLVLEGLGFMVDWESHGFRVCGEALDGEEALEQIKRLKPDLVVTDISMPVMDGLQLIEHCTKVLHMGCRFVILSGHDDFSFAQKALTFGVLDYWLKPIDVEEIHASLGKLRSKWSEEDVDASLPAKLPLLKESWTIPVADDSLLDAEDRLLTAIQSGDGAAIEDAAGSLCRQLELSFGGDAEAGKAFLSNVLLEVTWKVFEGEGAESSPSGEHSLSPPILPDGADRWPGVLTAFACRASEQLARQRIESGPAWEVARIIRERYNEPLQLQTIAGMLHFQPAYLGQLFKKQTGMSFLDYVHRTRVEAARKLLRRTDLKIADVARRVGYEDPEQFAAKFKQWLGMTPSQYKNGSF</sequence>
<dbReference type="Gene3D" id="3.40.50.2300">
    <property type="match status" value="1"/>
</dbReference>
<evidence type="ECO:0000256" key="2">
    <source>
        <dbReference type="ARBA" id="ARBA00022490"/>
    </source>
</evidence>
<dbReference type="PANTHER" id="PTHR42713:SF3">
    <property type="entry name" value="TRANSCRIPTIONAL REGULATORY PROTEIN HPTR"/>
    <property type="match status" value="1"/>
</dbReference>
<comment type="subcellular location">
    <subcellularLocation>
        <location evidence="1">Cytoplasm</location>
    </subcellularLocation>
</comment>
<dbReference type="AlphaFoldDB" id="A0A3A1VIJ2"/>
<dbReference type="GO" id="GO:0000160">
    <property type="term" value="P:phosphorelay signal transduction system"/>
    <property type="evidence" value="ECO:0007669"/>
    <property type="project" value="UniProtKB-KW"/>
</dbReference>
<keyword evidence="7" id="KW-0804">Transcription</keyword>
<dbReference type="PROSITE" id="PS50110">
    <property type="entry name" value="RESPONSE_REGULATORY"/>
    <property type="match status" value="1"/>
</dbReference>
<dbReference type="GO" id="GO:0043565">
    <property type="term" value="F:sequence-specific DNA binding"/>
    <property type="evidence" value="ECO:0007669"/>
    <property type="project" value="InterPro"/>
</dbReference>
<evidence type="ECO:0000259" key="10">
    <source>
        <dbReference type="PROSITE" id="PS50110"/>
    </source>
</evidence>
<protein>
    <submittedName>
        <fullName evidence="11">Response regulator</fullName>
    </submittedName>
</protein>
<feature type="domain" description="HTH araC/xylS-type" evidence="9">
    <location>
        <begin position="312"/>
        <end position="410"/>
    </location>
</feature>
<dbReference type="InterPro" id="IPR018060">
    <property type="entry name" value="HTH_AraC"/>
</dbReference>
<evidence type="ECO:0000313" key="12">
    <source>
        <dbReference type="Proteomes" id="UP000266482"/>
    </source>
</evidence>
<dbReference type="InterPro" id="IPR009057">
    <property type="entry name" value="Homeodomain-like_sf"/>
</dbReference>
<dbReference type="SMART" id="SM00448">
    <property type="entry name" value="REC"/>
    <property type="match status" value="1"/>
</dbReference>
<feature type="modified residue" description="4-aspartylphosphate" evidence="8">
    <location>
        <position position="104"/>
    </location>
</feature>
<evidence type="ECO:0000256" key="1">
    <source>
        <dbReference type="ARBA" id="ARBA00004496"/>
    </source>
</evidence>
<dbReference type="Pfam" id="PF12833">
    <property type="entry name" value="HTH_18"/>
    <property type="match status" value="1"/>
</dbReference>
<name>A0A3A1VIJ2_9BACL</name>
<dbReference type="CDD" id="cd17536">
    <property type="entry name" value="REC_YesN-like"/>
    <property type="match status" value="1"/>
</dbReference>
<dbReference type="Proteomes" id="UP000266482">
    <property type="component" value="Unassembled WGS sequence"/>
</dbReference>
<evidence type="ECO:0000256" key="3">
    <source>
        <dbReference type="ARBA" id="ARBA00022553"/>
    </source>
</evidence>
<evidence type="ECO:0000256" key="6">
    <source>
        <dbReference type="ARBA" id="ARBA00023125"/>
    </source>
</evidence>
<dbReference type="EMBL" id="QXQA01000001">
    <property type="protein sequence ID" value="RIX60281.1"/>
    <property type="molecule type" value="Genomic_DNA"/>
</dbReference>
<dbReference type="SUPFAM" id="SSF52172">
    <property type="entry name" value="CheY-like"/>
    <property type="match status" value="1"/>
</dbReference>
<dbReference type="InterPro" id="IPR001789">
    <property type="entry name" value="Sig_transdc_resp-reg_receiver"/>
</dbReference>
<reference evidence="11 12" key="1">
    <citation type="submission" date="2018-09" db="EMBL/GenBank/DDBJ databases">
        <title>Paenibacillus aracenensis nov. sp. isolated from a cave in southern Spain.</title>
        <authorList>
            <person name="Jurado V."/>
            <person name="Gutierrez-Patricio S."/>
            <person name="Gonzalez-Pimentel J.L."/>
            <person name="Miller A.Z."/>
            <person name="Laiz L."/>
            <person name="Saiz-Jimenez C."/>
        </authorList>
    </citation>
    <scope>NUCLEOTIDE SEQUENCE [LARGE SCALE GENOMIC DNA]</scope>
    <source>
        <strain evidence="11 12">DSM 22867</strain>
    </source>
</reference>
<dbReference type="GO" id="GO:0003700">
    <property type="term" value="F:DNA-binding transcription factor activity"/>
    <property type="evidence" value="ECO:0007669"/>
    <property type="project" value="InterPro"/>
</dbReference>
<dbReference type="SMART" id="SM00342">
    <property type="entry name" value="HTH_ARAC"/>
    <property type="match status" value="1"/>
</dbReference>
<dbReference type="InterPro" id="IPR020449">
    <property type="entry name" value="Tscrpt_reg_AraC-type_HTH"/>
</dbReference>
<dbReference type="PRINTS" id="PR00032">
    <property type="entry name" value="HTHARAC"/>
</dbReference>
<keyword evidence="12" id="KW-1185">Reference proteome</keyword>
<evidence type="ECO:0000256" key="4">
    <source>
        <dbReference type="ARBA" id="ARBA00023012"/>
    </source>
</evidence>
<dbReference type="Gene3D" id="1.10.10.60">
    <property type="entry name" value="Homeodomain-like"/>
    <property type="match status" value="2"/>
</dbReference>
<dbReference type="Pfam" id="PF00072">
    <property type="entry name" value="Response_reg"/>
    <property type="match status" value="1"/>
</dbReference>
<evidence type="ECO:0000259" key="9">
    <source>
        <dbReference type="PROSITE" id="PS01124"/>
    </source>
</evidence>
<keyword evidence="4" id="KW-0902">Two-component regulatory system</keyword>
<organism evidence="11 12">
    <name type="scientific">Paenibacillus nanensis</name>
    <dbReference type="NCBI Taxonomy" id="393251"/>
    <lineage>
        <taxon>Bacteria</taxon>
        <taxon>Bacillati</taxon>
        <taxon>Bacillota</taxon>
        <taxon>Bacilli</taxon>
        <taxon>Bacillales</taxon>
        <taxon>Paenibacillaceae</taxon>
        <taxon>Paenibacillus</taxon>
    </lineage>
</organism>
<dbReference type="PROSITE" id="PS00041">
    <property type="entry name" value="HTH_ARAC_FAMILY_1"/>
    <property type="match status" value="1"/>
</dbReference>
<dbReference type="PROSITE" id="PS01124">
    <property type="entry name" value="HTH_ARAC_FAMILY_2"/>
    <property type="match status" value="1"/>
</dbReference>
<dbReference type="OrthoDB" id="342399at2"/>
<evidence type="ECO:0000256" key="5">
    <source>
        <dbReference type="ARBA" id="ARBA00023015"/>
    </source>
</evidence>
<accession>A0A3A1VIJ2</accession>
<dbReference type="GO" id="GO:0005737">
    <property type="term" value="C:cytoplasm"/>
    <property type="evidence" value="ECO:0007669"/>
    <property type="project" value="UniProtKB-SubCell"/>
</dbReference>
<keyword evidence="3 8" id="KW-0597">Phosphoprotein</keyword>
<gene>
    <name evidence="11" type="ORF">D3P08_01555</name>
</gene>
<dbReference type="InterPro" id="IPR051552">
    <property type="entry name" value="HptR"/>
</dbReference>
<keyword evidence="2" id="KW-0963">Cytoplasm</keyword>
<dbReference type="PANTHER" id="PTHR42713">
    <property type="entry name" value="HISTIDINE KINASE-RELATED"/>
    <property type="match status" value="1"/>
</dbReference>
<proteinExistence type="predicted"/>
<evidence type="ECO:0000256" key="7">
    <source>
        <dbReference type="ARBA" id="ARBA00023163"/>
    </source>
</evidence>
<dbReference type="SUPFAM" id="SSF46689">
    <property type="entry name" value="Homeodomain-like"/>
    <property type="match status" value="2"/>
</dbReference>
<comment type="caution">
    <text evidence="11">The sequence shown here is derived from an EMBL/GenBank/DDBJ whole genome shotgun (WGS) entry which is preliminary data.</text>
</comment>
<evidence type="ECO:0000256" key="8">
    <source>
        <dbReference type="PROSITE-ProRule" id="PRU00169"/>
    </source>
</evidence>
<dbReference type="InterPro" id="IPR018062">
    <property type="entry name" value="HTH_AraC-typ_CS"/>
</dbReference>